<protein>
    <recommendedName>
        <fullName evidence="3">TonB-dependent receptor</fullName>
    </recommendedName>
</protein>
<feature type="non-terminal residue" evidence="1">
    <location>
        <position position="1"/>
    </location>
</feature>
<dbReference type="EMBL" id="JADKYU010000742">
    <property type="protein sequence ID" value="MBF4985432.1"/>
    <property type="molecule type" value="Genomic_DNA"/>
</dbReference>
<sequence>GILPSRRWQYSLIASNLLNAEVNVNNNFGQIATSTTQTFVLPRYIYFQMRFDL</sequence>
<proteinExistence type="predicted"/>
<dbReference type="Proteomes" id="UP001194729">
    <property type="component" value="Unassembled WGS sequence"/>
</dbReference>
<evidence type="ECO:0008006" key="3">
    <source>
        <dbReference type="Google" id="ProtNLM"/>
    </source>
</evidence>
<reference evidence="1 2" key="1">
    <citation type="submission" date="2020-11" db="EMBL/GenBank/DDBJ databases">
        <title>P. mediterranea TC4 genome.</title>
        <authorList>
            <person name="Molmeret M."/>
        </authorList>
    </citation>
    <scope>NUCLEOTIDE SEQUENCE [LARGE SCALE GENOMIC DNA]</scope>
    <source>
        <strain evidence="1 2">TC4</strain>
    </source>
</reference>
<comment type="caution">
    <text evidence="1">The sequence shown here is derived from an EMBL/GenBank/DDBJ whole genome shotgun (WGS) entry which is preliminary data.</text>
</comment>
<evidence type="ECO:0000313" key="2">
    <source>
        <dbReference type="Proteomes" id="UP001194729"/>
    </source>
</evidence>
<organism evidence="1 2">
    <name type="scientific">Nonlabens mediterrranea</name>
    <dbReference type="NCBI Taxonomy" id="1419947"/>
    <lineage>
        <taxon>Bacteria</taxon>
        <taxon>Pseudomonadati</taxon>
        <taxon>Bacteroidota</taxon>
        <taxon>Flavobacteriia</taxon>
        <taxon>Flavobacteriales</taxon>
        <taxon>Flavobacteriaceae</taxon>
        <taxon>Nonlabens</taxon>
    </lineage>
</organism>
<gene>
    <name evidence="1" type="ORF">FNJ87_14220</name>
</gene>
<keyword evidence="2" id="KW-1185">Reference proteome</keyword>
<evidence type="ECO:0000313" key="1">
    <source>
        <dbReference type="EMBL" id="MBF4985432.1"/>
    </source>
</evidence>
<name>A0ABS0A7T2_9FLAO</name>
<accession>A0ABS0A7T2</accession>